<dbReference type="AlphaFoldDB" id="A0AA36GTL3"/>
<keyword evidence="15" id="KW-1185">Reference proteome</keyword>
<evidence type="ECO:0000256" key="8">
    <source>
        <dbReference type="ARBA" id="ARBA00022741"/>
    </source>
</evidence>
<gene>
    <name evidence="14" type="ORF">CYNAS_LOCUS10027</name>
</gene>
<evidence type="ECO:0000256" key="11">
    <source>
        <dbReference type="ARBA" id="ARBA00023136"/>
    </source>
</evidence>
<comment type="subcellular location">
    <subcellularLocation>
        <location evidence="1">Membrane</location>
        <topology evidence="1">Single-pass type II membrane protein</topology>
    </subcellularLocation>
</comment>
<evidence type="ECO:0000313" key="15">
    <source>
        <dbReference type="Proteomes" id="UP001176961"/>
    </source>
</evidence>
<dbReference type="SUPFAM" id="SSF53448">
    <property type="entry name" value="Nucleotide-diphospho-sugar transferases"/>
    <property type="match status" value="1"/>
</dbReference>
<comment type="similarity">
    <text evidence="3">Belongs to the glycosyltransferase 31 family. Beta3-Gal-T subfamily.</text>
</comment>
<evidence type="ECO:0000259" key="13">
    <source>
        <dbReference type="Pfam" id="PF02434"/>
    </source>
</evidence>
<dbReference type="Proteomes" id="UP001176961">
    <property type="component" value="Unassembled WGS sequence"/>
</dbReference>
<dbReference type="EMBL" id="CATQJL010000223">
    <property type="protein sequence ID" value="CAJ0598044.1"/>
    <property type="molecule type" value="Genomic_DNA"/>
</dbReference>
<sequence>MTEKQRIIDAIICVVLMLLGFFLGQKVGSWIGHERTRLPEDDLMTGNPTEPEYLYNKIKVFCWVATHPVNHETKARAVMETWGPSCHRILFVSNETDENLPILVVKANETRKELWLKSSEAFKWIYNNVLDDYDWFLKADDDTYVHMDNLRALLASYSPYDAFSIGHQFKNGSDFATYHSGGAGYVLSREAVRRLVSKGFSKLSSCDKHKAHEDMFIGHCLSELNVTVVDGCDENGAYRFHTLGVNDFLLNRAPDWMFIKSRTSVKKSFACCSPHFISMHYVKPKSQYLVDFLAHRLKPYGVQF</sequence>
<comment type="pathway">
    <text evidence="2">Protein modification; protein glycosylation.</text>
</comment>
<dbReference type="Gene3D" id="3.90.550.50">
    <property type="match status" value="1"/>
</dbReference>
<dbReference type="Pfam" id="PF02434">
    <property type="entry name" value="Fringe"/>
    <property type="match status" value="1"/>
</dbReference>
<feature type="domain" description="Fringe-like glycosyltransferase" evidence="13">
    <location>
        <begin position="59"/>
        <end position="229"/>
    </location>
</feature>
<reference evidence="14" key="1">
    <citation type="submission" date="2023-07" db="EMBL/GenBank/DDBJ databases">
        <authorList>
            <consortium name="CYATHOMIX"/>
        </authorList>
    </citation>
    <scope>NUCLEOTIDE SEQUENCE</scope>
    <source>
        <strain evidence="14">N/A</strain>
    </source>
</reference>
<dbReference type="EC" id="2.4.1.122" evidence="4"/>
<dbReference type="PANTHER" id="PTHR23033">
    <property type="entry name" value="BETA1,3-GALACTOSYLTRANSFERASE"/>
    <property type="match status" value="1"/>
</dbReference>
<dbReference type="InterPro" id="IPR003378">
    <property type="entry name" value="Fringe-like_glycosylTrfase"/>
</dbReference>
<evidence type="ECO:0000256" key="12">
    <source>
        <dbReference type="SAM" id="Phobius"/>
    </source>
</evidence>
<protein>
    <recommendedName>
        <fullName evidence="4">N-acetylgalactosaminide beta-1,3-galactosyltransferase</fullName>
        <ecNumber evidence="4">2.4.1.122</ecNumber>
    </recommendedName>
</protein>
<comment type="caution">
    <text evidence="14">The sequence shown here is derived from an EMBL/GenBank/DDBJ whole genome shotgun (WGS) entry which is preliminary data.</text>
</comment>
<evidence type="ECO:0000313" key="14">
    <source>
        <dbReference type="EMBL" id="CAJ0598044.1"/>
    </source>
</evidence>
<dbReference type="GO" id="GO:0016020">
    <property type="term" value="C:membrane"/>
    <property type="evidence" value="ECO:0007669"/>
    <property type="project" value="UniProtKB-SubCell"/>
</dbReference>
<keyword evidence="8" id="KW-0547">Nucleotide-binding</keyword>
<evidence type="ECO:0000256" key="1">
    <source>
        <dbReference type="ARBA" id="ARBA00004606"/>
    </source>
</evidence>
<proteinExistence type="inferred from homology"/>
<evidence type="ECO:0000256" key="4">
    <source>
        <dbReference type="ARBA" id="ARBA00012557"/>
    </source>
</evidence>
<name>A0AA36GTL3_CYLNA</name>
<keyword evidence="9" id="KW-0735">Signal-anchor</keyword>
<evidence type="ECO:0000256" key="9">
    <source>
        <dbReference type="ARBA" id="ARBA00022968"/>
    </source>
</evidence>
<dbReference type="GO" id="GO:0000166">
    <property type="term" value="F:nucleotide binding"/>
    <property type="evidence" value="ECO:0007669"/>
    <property type="project" value="UniProtKB-KW"/>
</dbReference>
<keyword evidence="11 12" id="KW-0472">Membrane</keyword>
<evidence type="ECO:0000256" key="2">
    <source>
        <dbReference type="ARBA" id="ARBA00004922"/>
    </source>
</evidence>
<dbReference type="GO" id="GO:0016263">
    <property type="term" value="F:glycoprotein-N-acetylgalactosamine 3-beta-galactosyltransferase activity"/>
    <property type="evidence" value="ECO:0007669"/>
    <property type="project" value="UniProtKB-EC"/>
</dbReference>
<dbReference type="InterPro" id="IPR029044">
    <property type="entry name" value="Nucleotide-diphossugar_trans"/>
</dbReference>
<evidence type="ECO:0000256" key="10">
    <source>
        <dbReference type="ARBA" id="ARBA00022989"/>
    </source>
</evidence>
<evidence type="ECO:0000256" key="6">
    <source>
        <dbReference type="ARBA" id="ARBA00022679"/>
    </source>
</evidence>
<dbReference type="InterPro" id="IPR026050">
    <property type="entry name" value="C1GALT1/C1GALT1_chp1"/>
</dbReference>
<evidence type="ECO:0000256" key="3">
    <source>
        <dbReference type="ARBA" id="ARBA00006462"/>
    </source>
</evidence>
<accession>A0AA36GTL3</accession>
<keyword evidence="10 12" id="KW-1133">Transmembrane helix</keyword>
<keyword evidence="7 12" id="KW-0812">Transmembrane</keyword>
<evidence type="ECO:0000256" key="5">
    <source>
        <dbReference type="ARBA" id="ARBA00022676"/>
    </source>
</evidence>
<keyword evidence="6" id="KW-0808">Transferase</keyword>
<organism evidence="14 15">
    <name type="scientific">Cylicocyclus nassatus</name>
    <name type="common">Nematode worm</name>
    <dbReference type="NCBI Taxonomy" id="53992"/>
    <lineage>
        <taxon>Eukaryota</taxon>
        <taxon>Metazoa</taxon>
        <taxon>Ecdysozoa</taxon>
        <taxon>Nematoda</taxon>
        <taxon>Chromadorea</taxon>
        <taxon>Rhabditida</taxon>
        <taxon>Rhabditina</taxon>
        <taxon>Rhabditomorpha</taxon>
        <taxon>Strongyloidea</taxon>
        <taxon>Strongylidae</taxon>
        <taxon>Cylicocyclus</taxon>
    </lineage>
</organism>
<evidence type="ECO:0000256" key="7">
    <source>
        <dbReference type="ARBA" id="ARBA00022692"/>
    </source>
</evidence>
<keyword evidence="5" id="KW-0328">Glycosyltransferase</keyword>
<feature type="transmembrane region" description="Helical" evidence="12">
    <location>
        <begin position="7"/>
        <end position="24"/>
    </location>
</feature>
<dbReference type="PANTHER" id="PTHR23033:SF14">
    <property type="entry name" value="GLYCOPROTEIN-N-ACETYLGALACTOSAMINE 3-BETA-GALACTOSYLTRANSFERASE 1-RELATED"/>
    <property type="match status" value="1"/>
</dbReference>